<accession>A0ABU6Y955</accession>
<sequence length="86" mass="9801">MAPDRRTLLFSPLLKKTRKRIETEVKATVAGVAIEPELRREMIAERMKALQELVPNTNKGERLHAVLPKSQIDEDELFGVYILSLS</sequence>
<proteinExistence type="predicted"/>
<keyword evidence="2" id="KW-1185">Reference proteome</keyword>
<protein>
    <submittedName>
        <fullName evidence="1">Uncharacterized protein</fullName>
    </submittedName>
</protein>
<comment type="caution">
    <text evidence="1">The sequence shown here is derived from an EMBL/GenBank/DDBJ whole genome shotgun (WGS) entry which is preliminary data.</text>
</comment>
<evidence type="ECO:0000313" key="2">
    <source>
        <dbReference type="Proteomes" id="UP001341840"/>
    </source>
</evidence>
<evidence type="ECO:0000313" key="1">
    <source>
        <dbReference type="EMBL" id="MED6205753.1"/>
    </source>
</evidence>
<organism evidence="1 2">
    <name type="scientific">Stylosanthes scabra</name>
    <dbReference type="NCBI Taxonomy" id="79078"/>
    <lineage>
        <taxon>Eukaryota</taxon>
        <taxon>Viridiplantae</taxon>
        <taxon>Streptophyta</taxon>
        <taxon>Embryophyta</taxon>
        <taxon>Tracheophyta</taxon>
        <taxon>Spermatophyta</taxon>
        <taxon>Magnoliopsida</taxon>
        <taxon>eudicotyledons</taxon>
        <taxon>Gunneridae</taxon>
        <taxon>Pentapetalae</taxon>
        <taxon>rosids</taxon>
        <taxon>fabids</taxon>
        <taxon>Fabales</taxon>
        <taxon>Fabaceae</taxon>
        <taxon>Papilionoideae</taxon>
        <taxon>50 kb inversion clade</taxon>
        <taxon>dalbergioids sensu lato</taxon>
        <taxon>Dalbergieae</taxon>
        <taxon>Pterocarpus clade</taxon>
        <taxon>Stylosanthes</taxon>
    </lineage>
</organism>
<name>A0ABU6Y955_9FABA</name>
<gene>
    <name evidence="1" type="ORF">PIB30_020722</name>
</gene>
<reference evidence="1 2" key="1">
    <citation type="journal article" date="2023" name="Plants (Basel)">
        <title>Bridging the Gap: Combining Genomics and Transcriptomics Approaches to Understand Stylosanthes scabra, an Orphan Legume from the Brazilian Caatinga.</title>
        <authorList>
            <person name="Ferreira-Neto J.R.C."/>
            <person name="da Silva M.D."/>
            <person name="Binneck E."/>
            <person name="de Melo N.F."/>
            <person name="da Silva R.H."/>
            <person name="de Melo A.L.T.M."/>
            <person name="Pandolfi V."/>
            <person name="Bustamante F.O."/>
            <person name="Brasileiro-Vidal A.C."/>
            <person name="Benko-Iseppon A.M."/>
        </authorList>
    </citation>
    <scope>NUCLEOTIDE SEQUENCE [LARGE SCALE GENOMIC DNA]</scope>
    <source>
        <tissue evidence="1">Leaves</tissue>
    </source>
</reference>
<dbReference type="Proteomes" id="UP001341840">
    <property type="component" value="Unassembled WGS sequence"/>
</dbReference>
<dbReference type="EMBL" id="JASCZI010241722">
    <property type="protein sequence ID" value="MED6205753.1"/>
    <property type="molecule type" value="Genomic_DNA"/>
</dbReference>